<organism evidence="4 5">
    <name type="scientific">Variovorax ginsengisoli</name>
    <dbReference type="NCBI Taxonomy" id="363844"/>
    <lineage>
        <taxon>Bacteria</taxon>
        <taxon>Pseudomonadati</taxon>
        <taxon>Pseudomonadota</taxon>
        <taxon>Betaproteobacteria</taxon>
        <taxon>Burkholderiales</taxon>
        <taxon>Comamonadaceae</taxon>
        <taxon>Variovorax</taxon>
    </lineage>
</organism>
<dbReference type="PANTHER" id="PTHR43333:SF1">
    <property type="entry name" value="D-ISOMER SPECIFIC 2-HYDROXYACID DEHYDROGENASE NAD-BINDING DOMAIN-CONTAINING PROTEIN"/>
    <property type="match status" value="1"/>
</dbReference>
<reference evidence="4" key="1">
    <citation type="submission" date="2023-06" db="EMBL/GenBank/DDBJ databases">
        <authorList>
            <person name="Jiang Y."/>
            <person name="Liu Q."/>
        </authorList>
    </citation>
    <scope>NUCLEOTIDE SEQUENCE</scope>
    <source>
        <strain evidence="4">CGMCC 1.12090</strain>
    </source>
</reference>
<keyword evidence="1" id="KW-0560">Oxidoreductase</keyword>
<dbReference type="PANTHER" id="PTHR43333">
    <property type="entry name" value="2-HACID_DH_C DOMAIN-CONTAINING PROTEIN"/>
    <property type="match status" value="1"/>
</dbReference>
<dbReference type="InterPro" id="IPR006140">
    <property type="entry name" value="D-isomer_DH_NAD-bd"/>
</dbReference>
<dbReference type="Gene3D" id="3.40.50.720">
    <property type="entry name" value="NAD(P)-binding Rossmann-like Domain"/>
    <property type="match status" value="2"/>
</dbReference>
<dbReference type="Proteomes" id="UP001169027">
    <property type="component" value="Unassembled WGS sequence"/>
</dbReference>
<proteinExistence type="predicted"/>
<dbReference type="Pfam" id="PF02826">
    <property type="entry name" value="2-Hacid_dh_C"/>
    <property type="match status" value="1"/>
</dbReference>
<name>A0ABT8RW27_9BURK</name>
<comment type="caution">
    <text evidence="4">The sequence shown here is derived from an EMBL/GenBank/DDBJ whole genome shotgun (WGS) entry which is preliminary data.</text>
</comment>
<evidence type="ECO:0000256" key="2">
    <source>
        <dbReference type="ARBA" id="ARBA00023027"/>
    </source>
</evidence>
<dbReference type="SUPFAM" id="SSF51735">
    <property type="entry name" value="NAD(P)-binding Rossmann-fold domains"/>
    <property type="match status" value="1"/>
</dbReference>
<evidence type="ECO:0000259" key="3">
    <source>
        <dbReference type="Pfam" id="PF02826"/>
    </source>
</evidence>
<keyword evidence="5" id="KW-1185">Reference proteome</keyword>
<dbReference type="RefSeq" id="WP_301802329.1">
    <property type="nucleotide sequence ID" value="NZ_JAUJZH010000001.1"/>
</dbReference>
<protein>
    <submittedName>
        <fullName evidence="4">Glyoxylate/hydroxypyruvate reductase A</fullName>
    </submittedName>
</protein>
<keyword evidence="2" id="KW-0520">NAD</keyword>
<feature type="domain" description="D-isomer specific 2-hydroxyacid dehydrogenase NAD-binding" evidence="3">
    <location>
        <begin position="110"/>
        <end position="283"/>
    </location>
</feature>
<accession>A0ABT8RW27</accession>
<sequence>MTPVVPRVLLVKSGGEAAVAEWRAHLQGFAPHIAVHGWDDPSVAPDSVDYALVWQPELGRLAALPNLRLVLSAGAGVDHITADPGWPRQVPLIRSIPPETAQRMGEYVAMAALALLRNLKRLVRQQDAREWTAFEVERSAPDTCVGILGLGTLGLRSAQMVSALGFRTIGWSRTAKALEGVHCYAGPGELDAFLSRCDILVCLLPATAQTEGILNADLLARLPKGAGLVHAGRGSQLDLDALLAALDSAQLSGAFVDVFAEEPLPRDHPAWSHPGIFVTPHVAATVTRRMRARFFAQQIAAFEKGEPVQGRFDPVRGY</sequence>
<evidence type="ECO:0000313" key="4">
    <source>
        <dbReference type="EMBL" id="MDO1530754.1"/>
    </source>
</evidence>
<dbReference type="EMBL" id="JAUKVY010000001">
    <property type="protein sequence ID" value="MDO1530754.1"/>
    <property type="molecule type" value="Genomic_DNA"/>
</dbReference>
<dbReference type="CDD" id="cd12164">
    <property type="entry name" value="GDH_like_2"/>
    <property type="match status" value="1"/>
</dbReference>
<evidence type="ECO:0000256" key="1">
    <source>
        <dbReference type="ARBA" id="ARBA00023002"/>
    </source>
</evidence>
<gene>
    <name evidence="4" type="ORF">Q2T77_00515</name>
</gene>
<evidence type="ECO:0000313" key="5">
    <source>
        <dbReference type="Proteomes" id="UP001169027"/>
    </source>
</evidence>
<dbReference type="InterPro" id="IPR036291">
    <property type="entry name" value="NAD(P)-bd_dom_sf"/>
</dbReference>